<feature type="region of interest" description="Disordered" evidence="1">
    <location>
        <begin position="1"/>
        <end position="67"/>
    </location>
</feature>
<feature type="compositionally biased region" description="Low complexity" evidence="1">
    <location>
        <begin position="49"/>
        <end position="59"/>
    </location>
</feature>
<accession>A0A6P8BKU8</accession>
<dbReference type="RefSeq" id="XP_030987928.1">
    <property type="nucleotide sequence ID" value="XM_031121960.1"/>
</dbReference>
<keyword evidence="2" id="KW-1185">Reference proteome</keyword>
<gene>
    <name evidence="3" type="ORF">PgNI_01888</name>
</gene>
<dbReference type="GeneID" id="41956872"/>
<proteinExistence type="predicted"/>
<evidence type="ECO:0000313" key="2">
    <source>
        <dbReference type="Proteomes" id="UP000515153"/>
    </source>
</evidence>
<reference evidence="3" key="1">
    <citation type="journal article" date="2019" name="Mol. Biol. Evol.">
        <title>Blast fungal genomes show frequent chromosomal changes, gene gains and losses, and effector gene turnover.</title>
        <authorList>
            <person name="Gomez Luciano L.B."/>
            <person name="Jason Tsai I."/>
            <person name="Chuma I."/>
            <person name="Tosa Y."/>
            <person name="Chen Y.H."/>
            <person name="Li J.Y."/>
            <person name="Li M.Y."/>
            <person name="Jade Lu M.Y."/>
            <person name="Nakayashiki H."/>
            <person name="Li W.H."/>
        </authorList>
    </citation>
    <scope>NUCLEOTIDE SEQUENCE</scope>
    <source>
        <strain evidence="3">NI907</strain>
    </source>
</reference>
<reference evidence="3" key="3">
    <citation type="submission" date="2025-08" db="UniProtKB">
        <authorList>
            <consortium name="RefSeq"/>
        </authorList>
    </citation>
    <scope>IDENTIFICATION</scope>
    <source>
        <strain evidence="3">NI907</strain>
    </source>
</reference>
<sequence length="432" mass="49893">GTYLPRPAHSTYKMSEQNEPATPSTEDTITESNHQNSEKKPTMGMPTISSPMSGSQSKSPVDSDSEPAAASMNHFQMFMESLANRTNGSWVSLAKKSSQRKGIAGRFPEFFDGEVCRAQLKTFLADHPPDPWNHGWVEIQGEGTVMFASKRQMDVCRQLTKLVILSHLLVFNSNRLLTQALRDILPLEIDSALFNQVRNEAYRLFSKYEDDFLWEGAYQLVNNMLDRHGHAVTGDFRLDPEVWERNSENLVHTEQFLLDTFTKELWLEYFDMFEDIADWNAVFEDRTAMPFFFISTLYTTICFEMVEVVLSERRMNPAELEEVTTKTEAKGNEVMQPPVVAGAATRNTVRWNTDPDGRAHMHCFLEMMGAYPDFFDVELDLFPWIQWKEPSTDALLREISKKTMRHRYVKKNVPRVPKRNKKLRFLGDRQFA</sequence>
<reference evidence="3" key="2">
    <citation type="submission" date="2019-10" db="EMBL/GenBank/DDBJ databases">
        <authorList>
            <consortium name="NCBI Genome Project"/>
        </authorList>
    </citation>
    <scope>NUCLEOTIDE SEQUENCE</scope>
    <source>
        <strain evidence="3">NI907</strain>
    </source>
</reference>
<feature type="non-terminal residue" evidence="3">
    <location>
        <position position="1"/>
    </location>
</feature>
<dbReference type="Proteomes" id="UP000515153">
    <property type="component" value="Unplaced"/>
</dbReference>
<evidence type="ECO:0000313" key="3">
    <source>
        <dbReference type="RefSeq" id="XP_030987928.1"/>
    </source>
</evidence>
<evidence type="ECO:0000256" key="1">
    <source>
        <dbReference type="SAM" id="MobiDB-lite"/>
    </source>
</evidence>
<organism evidence="2 3">
    <name type="scientific">Pyricularia grisea</name>
    <name type="common">Crabgrass-specific blast fungus</name>
    <name type="synonym">Magnaporthe grisea</name>
    <dbReference type="NCBI Taxonomy" id="148305"/>
    <lineage>
        <taxon>Eukaryota</taxon>
        <taxon>Fungi</taxon>
        <taxon>Dikarya</taxon>
        <taxon>Ascomycota</taxon>
        <taxon>Pezizomycotina</taxon>
        <taxon>Sordariomycetes</taxon>
        <taxon>Sordariomycetidae</taxon>
        <taxon>Magnaporthales</taxon>
        <taxon>Pyriculariaceae</taxon>
        <taxon>Pyricularia</taxon>
    </lineage>
</organism>
<dbReference type="KEGG" id="pgri:PgNI_01888"/>
<dbReference type="AlphaFoldDB" id="A0A6P8BKU8"/>
<name>A0A6P8BKU8_PYRGI</name>
<feature type="compositionally biased region" description="Polar residues" evidence="1">
    <location>
        <begin position="12"/>
        <end position="35"/>
    </location>
</feature>
<protein>
    <submittedName>
        <fullName evidence="3">Uncharacterized protein</fullName>
    </submittedName>
</protein>